<evidence type="ECO:0000313" key="9">
    <source>
        <dbReference type="EMBL" id="KDQ27446.1"/>
    </source>
</evidence>
<dbReference type="PROSITE" id="PS50082">
    <property type="entry name" value="WD_REPEATS_2"/>
    <property type="match status" value="2"/>
</dbReference>
<dbReference type="Pfam" id="PF12341">
    <property type="entry name" value="Mcl1_mid"/>
    <property type="match status" value="1"/>
</dbReference>
<dbReference type="PANTHER" id="PTHR19932:SF10">
    <property type="entry name" value="WD REPEAT AND HMG-BOX DNA-BINDING PROTEIN 1"/>
    <property type="match status" value="1"/>
</dbReference>
<keyword evidence="2 5" id="KW-0853">WD repeat</keyword>
<feature type="region of interest" description="Disordered" evidence="6">
    <location>
        <begin position="684"/>
        <end position="718"/>
    </location>
</feature>
<feature type="compositionally biased region" description="Basic and acidic residues" evidence="6">
    <location>
        <begin position="684"/>
        <end position="699"/>
    </location>
</feature>
<dbReference type="STRING" id="1137138.A0A067NV04"/>
<feature type="domain" description="WDHD1/CFT4 helical bundle" evidence="8">
    <location>
        <begin position="576"/>
        <end position="665"/>
    </location>
</feature>
<feature type="repeat" description="WD" evidence="5">
    <location>
        <begin position="1"/>
        <end position="30"/>
    </location>
</feature>
<dbReference type="GO" id="GO:0006261">
    <property type="term" value="P:DNA-templated DNA replication"/>
    <property type="evidence" value="ECO:0007669"/>
    <property type="project" value="TreeGrafter"/>
</dbReference>
<dbReference type="SMART" id="SM00320">
    <property type="entry name" value="WD40"/>
    <property type="match status" value="4"/>
</dbReference>
<evidence type="ECO:0000256" key="6">
    <source>
        <dbReference type="SAM" id="MobiDB-lite"/>
    </source>
</evidence>
<dbReference type="GO" id="GO:0043596">
    <property type="term" value="C:nuclear replication fork"/>
    <property type="evidence" value="ECO:0007669"/>
    <property type="project" value="TreeGrafter"/>
</dbReference>
<gene>
    <name evidence="9" type="ORF">PLEOSDRAFT_1042297</name>
</gene>
<protein>
    <submittedName>
        <fullName evidence="9">Uncharacterized protein</fullName>
    </submittedName>
</protein>
<dbReference type="Pfam" id="PF20946">
    <property type="entry name" value="Ctf4_C"/>
    <property type="match status" value="1"/>
</dbReference>
<keyword evidence="4" id="KW-0539">Nucleus</keyword>
<dbReference type="InterPro" id="IPR001680">
    <property type="entry name" value="WD40_rpt"/>
</dbReference>
<dbReference type="PANTHER" id="PTHR19932">
    <property type="entry name" value="WD REPEAT AND HMG-BOX DNA BINDING PROTEIN"/>
    <property type="match status" value="1"/>
</dbReference>
<evidence type="ECO:0000256" key="1">
    <source>
        <dbReference type="ARBA" id="ARBA00004123"/>
    </source>
</evidence>
<dbReference type="FunCoup" id="A0A067NV04">
    <property type="interactions" value="433"/>
</dbReference>
<feature type="compositionally biased region" description="Basic and acidic residues" evidence="6">
    <location>
        <begin position="816"/>
        <end position="833"/>
    </location>
</feature>
<dbReference type="AlphaFoldDB" id="A0A067NV04"/>
<dbReference type="OrthoDB" id="427368at2759"/>
<dbReference type="Gene3D" id="2.130.10.10">
    <property type="entry name" value="YVTN repeat-like/Quinoprotein amine dehydrogenase"/>
    <property type="match status" value="1"/>
</dbReference>
<dbReference type="Pfam" id="PF00400">
    <property type="entry name" value="WD40"/>
    <property type="match status" value="1"/>
</dbReference>
<evidence type="ECO:0000256" key="2">
    <source>
        <dbReference type="ARBA" id="ARBA00022574"/>
    </source>
</evidence>
<dbReference type="InParanoid" id="A0A067NV04"/>
<evidence type="ECO:0000256" key="5">
    <source>
        <dbReference type="PROSITE-ProRule" id="PRU00221"/>
    </source>
</evidence>
<dbReference type="VEuPathDB" id="FungiDB:PLEOSDRAFT_1042297"/>
<evidence type="ECO:0000256" key="4">
    <source>
        <dbReference type="ARBA" id="ARBA00023242"/>
    </source>
</evidence>
<evidence type="ECO:0000313" key="10">
    <source>
        <dbReference type="Proteomes" id="UP000027073"/>
    </source>
</evidence>
<evidence type="ECO:0000259" key="7">
    <source>
        <dbReference type="Pfam" id="PF12341"/>
    </source>
</evidence>
<dbReference type="InterPro" id="IPR048591">
    <property type="entry name" value="WDHD1/CFT4_hel"/>
</dbReference>
<feature type="repeat" description="WD" evidence="5">
    <location>
        <begin position="116"/>
        <end position="157"/>
    </location>
</feature>
<proteinExistence type="predicted"/>
<dbReference type="GO" id="GO:0006281">
    <property type="term" value="P:DNA repair"/>
    <property type="evidence" value="ECO:0007669"/>
    <property type="project" value="TreeGrafter"/>
</dbReference>
<feature type="domain" description="WDHD1/CFT4 second beta-propeller" evidence="7">
    <location>
        <begin position="291"/>
        <end position="568"/>
    </location>
</feature>
<evidence type="ECO:0000256" key="3">
    <source>
        <dbReference type="ARBA" id="ARBA00022737"/>
    </source>
</evidence>
<dbReference type="InterPro" id="IPR022100">
    <property type="entry name" value="WDHD1/CFT4_beta-prop_2nd"/>
</dbReference>
<dbReference type="InterPro" id="IPR019775">
    <property type="entry name" value="WD40_repeat_CS"/>
</dbReference>
<dbReference type="InterPro" id="IPR036322">
    <property type="entry name" value="WD40_repeat_dom_sf"/>
</dbReference>
<dbReference type="InterPro" id="IPR015943">
    <property type="entry name" value="WD40/YVTN_repeat-like_dom_sf"/>
</dbReference>
<accession>A0A067NV04</accession>
<feature type="compositionally biased region" description="Polar residues" evidence="6">
    <location>
        <begin position="700"/>
        <end position="711"/>
    </location>
</feature>
<name>A0A067NV04_PLEO1</name>
<keyword evidence="3" id="KW-0677">Repeat</keyword>
<evidence type="ECO:0000259" key="8">
    <source>
        <dbReference type="Pfam" id="PF20946"/>
    </source>
</evidence>
<dbReference type="PROSITE" id="PS00678">
    <property type="entry name" value="WD_REPEATS_1"/>
    <property type="match status" value="2"/>
</dbReference>
<feature type="region of interest" description="Disordered" evidence="6">
    <location>
        <begin position="735"/>
        <end position="840"/>
    </location>
</feature>
<dbReference type="SUPFAM" id="SSF50978">
    <property type="entry name" value="WD40 repeat-like"/>
    <property type="match status" value="1"/>
</dbReference>
<dbReference type="HOGENOM" id="CLU_004219_1_0_1"/>
<dbReference type="PROSITE" id="PS50294">
    <property type="entry name" value="WD_REPEATS_REGION"/>
    <property type="match status" value="1"/>
</dbReference>
<dbReference type="EMBL" id="KL198008">
    <property type="protein sequence ID" value="KDQ27446.1"/>
    <property type="molecule type" value="Genomic_DNA"/>
</dbReference>
<reference evidence="10" key="1">
    <citation type="journal article" date="2014" name="Proc. Natl. Acad. Sci. U.S.A.">
        <title>Extensive sampling of basidiomycete genomes demonstrates inadequacy of the white-rot/brown-rot paradigm for wood decay fungi.</title>
        <authorList>
            <person name="Riley R."/>
            <person name="Salamov A.A."/>
            <person name="Brown D.W."/>
            <person name="Nagy L.G."/>
            <person name="Floudas D."/>
            <person name="Held B.W."/>
            <person name="Levasseur A."/>
            <person name="Lombard V."/>
            <person name="Morin E."/>
            <person name="Otillar R."/>
            <person name="Lindquist E.A."/>
            <person name="Sun H."/>
            <person name="LaButti K.M."/>
            <person name="Schmutz J."/>
            <person name="Jabbour D."/>
            <person name="Luo H."/>
            <person name="Baker S.E."/>
            <person name="Pisabarro A.G."/>
            <person name="Walton J.D."/>
            <person name="Blanchette R.A."/>
            <person name="Henrissat B."/>
            <person name="Martin F."/>
            <person name="Cullen D."/>
            <person name="Hibbett D.S."/>
            <person name="Grigoriev I.V."/>
        </authorList>
    </citation>
    <scope>NUCLEOTIDE SEQUENCE [LARGE SCALE GENOMIC DNA]</scope>
    <source>
        <strain evidence="10">PC15</strain>
    </source>
</reference>
<dbReference type="GO" id="GO:0000278">
    <property type="term" value="P:mitotic cell cycle"/>
    <property type="evidence" value="ECO:0007669"/>
    <property type="project" value="TreeGrafter"/>
</dbReference>
<comment type="subcellular location">
    <subcellularLocation>
        <location evidence="1">Nucleus</location>
    </subcellularLocation>
</comment>
<organism evidence="9 10">
    <name type="scientific">Pleurotus ostreatus (strain PC15)</name>
    <name type="common">Oyster mushroom</name>
    <dbReference type="NCBI Taxonomy" id="1137138"/>
    <lineage>
        <taxon>Eukaryota</taxon>
        <taxon>Fungi</taxon>
        <taxon>Dikarya</taxon>
        <taxon>Basidiomycota</taxon>
        <taxon>Agaricomycotina</taxon>
        <taxon>Agaricomycetes</taxon>
        <taxon>Agaricomycetidae</taxon>
        <taxon>Agaricales</taxon>
        <taxon>Pleurotineae</taxon>
        <taxon>Pleurotaceae</taxon>
        <taxon>Pleurotus</taxon>
    </lineage>
</organism>
<dbReference type="GO" id="GO:0003682">
    <property type="term" value="F:chromatin binding"/>
    <property type="evidence" value="ECO:0007669"/>
    <property type="project" value="TreeGrafter"/>
</dbReference>
<sequence>MNPRCRRAFTGGQDCIVRIWDLDAGTDHEPEVAPDADGGVNTVAVAHDYWISGSEDAEVRRYMKDKGQIDGLVTSAKGVPVRCVALDAKGKKVAVASDELSVKLVNMEDIMQVTLLEGHTRGVRSVSWHPSGELLTTCGADGKIIAWDVTEPTAKVVKTVEGIIPTVIDSAHPGTPGAIITHICFSPVRNLVAWTDSDGVFFRWQDVIPGTMPSPVTSSNAATATATTKKVPESLSLFGDDNAIDRVLDGGAIDEDEGMADVDDWIIDDLGGGIADEPEGAKEFNGYVKEMAYNMIGVIEVTDQDTHHIVNVEFFDRSMRKSYHFTDHYKYDMGCLENDHPSQVLYKPYGTWAAQSEWTYPLKRTDTRVLGITAGAAMPTRSLRDNTNDDLQGLGNVVIATSEGDLTFLSGSGLERRILGLGGDFVSMVAAAEWVFVVHRAGSTTIDGSQNLSYSLINFDDFSVRQRDVLPIPKGHRLTWVGITSEGAPAIYDTTGRVHILTKYQIPHHGSWTRILDTNLLERRKGKDESYWPVGINGSTFMCLILKGRQEFPGFPRPLVQDIPITMPFRREDVLNEQVYRNLMFLDMAYDQLEDELTTRELSQRELTIDKEFVQLIQESCKAGNLPRVVELAKLLHFPHSIDIAVKIAEFHRCIGLKEKLLVLKASQEGDVETRLEVMKEKRDSWLKKDPPPRRKMIEESSTATRAFQNSAPPPAIHRPALAPAAIAVEHTRFSSVAPRPAAQPSWDEPPAIGSSSSSDGKRKRVEDNLESEGFDFTPPPPPKQKTNPFARKAETGRNPFARKGDPSKPVQKSESFFDKVDAAESGKPKSELRTAWGLT</sequence>
<dbReference type="Proteomes" id="UP000027073">
    <property type="component" value="Unassembled WGS sequence"/>
</dbReference>